<accession>Q5M6U6</accession>
<name>Q5M6U6_CAMJU</name>
<protein>
    <submittedName>
        <fullName evidence="2">Putative sugar transferase</fullName>
    </submittedName>
</protein>
<sequence>MYYSNSAIERVKNHLAYKLGQVMIDFANNGGGYIALFKKLYKIKKQHKKEQKIYKQTIQVFPQLKYPSLETCPDYSESLRYKFHLSYMLGEVLIKADMNKFKDGYFFLFKNIEQTKKDYKIIKEILDLSKKFEENIYAILAENKNLFMCNLGNLKIILDLHKNYIPALKVIFQNFNYTLNHLEMIKKWFLSNKFNKRYKKNQHPFPPLLDYNNVQSQKLSSDLFWSLNIPLNEYRFLFLANSGSGTMAMLLFFQLSCFKTYTTFWEDYRNIFFHHCELQKNKKTDTNHLLITASTHINQFCEKFYALLPNIKIIFFVVRDPISVIKHMINHISDKTIENVNDGIKILSLKTPFCNLFPNIDYYYSDLEKHIPEISSIERVILDAENGLFFTTQRRLNIIKKFNHINKIECINFLDIDKKTAFDSFVKLANKYDFIPPSDLIPFSGRVNRNQGDLIYLPVILRLHPSDLISIDQDDSISSLENEIDIIITTHQIHSNKDGFSDITLKIFDDKKLMFDNIILLILNEKYDILINNQELFLASKKYLNNYINALEKHEKKIRDHLITEDKILNYLKNKKDLRHRLKKILDQDLIYVNENYPEYLKQWKYYQKFEQMCNET</sequence>
<dbReference type="RefSeq" id="WP_054268625.1">
    <property type="nucleotide sequence ID" value="NZ_LR134496.1"/>
</dbReference>
<dbReference type="AlphaFoldDB" id="Q5M6U6"/>
<dbReference type="EMBL" id="BX545857">
    <property type="protein sequence ID" value="CAI38708.1"/>
    <property type="molecule type" value="Genomic_DNA"/>
</dbReference>
<evidence type="ECO:0000313" key="2">
    <source>
        <dbReference type="EMBL" id="CAI38708.1"/>
    </source>
</evidence>
<keyword evidence="1" id="KW-0175">Coiled coil</keyword>
<dbReference type="Pfam" id="PF11186">
    <property type="entry name" value="DUF2972"/>
    <property type="match status" value="1"/>
</dbReference>
<keyword evidence="2" id="KW-0808">Transferase</keyword>
<dbReference type="GO" id="GO:0016740">
    <property type="term" value="F:transferase activity"/>
    <property type="evidence" value="ECO:0007669"/>
    <property type="project" value="UniProtKB-KW"/>
</dbReference>
<gene>
    <name evidence="2" type="ORF">HS41.05</name>
</gene>
<feature type="coiled-coil region" evidence="1">
    <location>
        <begin position="544"/>
        <end position="588"/>
    </location>
</feature>
<reference evidence="2" key="1">
    <citation type="journal article" date="2005" name="Mol. Microbiol.">
        <title>Analysis of Campylobacter jejuni capsular loci reveals multiple mechanisms for the generation of structural diversity and the ability to form complex heptoses.</title>
        <authorList>
            <person name="Karlyshev A.V."/>
            <person name="Champion O.L."/>
            <person name="Churcher C."/>
            <person name="Brisson J.R."/>
            <person name="Jarrell H.C."/>
            <person name="Gilbert M."/>
            <person name="Brochu D."/>
            <person name="St Michael F."/>
            <person name="Li J."/>
            <person name="Wakarchuk W.W."/>
            <person name="Goodhead I."/>
            <person name="Sanders M."/>
            <person name="Stevens K."/>
            <person name="White B."/>
            <person name="Parkhill J."/>
            <person name="Wren B.W."/>
            <person name="Szymanski C.M."/>
        </authorList>
    </citation>
    <scope>NUCLEOTIDE SEQUENCE</scope>
    <source>
        <strain evidence="2">176.83</strain>
    </source>
</reference>
<proteinExistence type="predicted"/>
<dbReference type="InterPro" id="IPR021353">
    <property type="entry name" value="DUF2972"/>
</dbReference>
<organism evidence="2">
    <name type="scientific">Campylobacter jejuni</name>
    <dbReference type="NCBI Taxonomy" id="197"/>
    <lineage>
        <taxon>Bacteria</taxon>
        <taxon>Pseudomonadati</taxon>
        <taxon>Campylobacterota</taxon>
        <taxon>Epsilonproteobacteria</taxon>
        <taxon>Campylobacterales</taxon>
        <taxon>Campylobacteraceae</taxon>
        <taxon>Campylobacter</taxon>
    </lineage>
</organism>
<evidence type="ECO:0000256" key="1">
    <source>
        <dbReference type="SAM" id="Coils"/>
    </source>
</evidence>